<name>A0A839QES7_9MICC</name>
<proteinExistence type="predicted"/>
<keyword evidence="3" id="KW-1185">Reference proteome</keyword>
<comment type="caution">
    <text evidence="2">The sequence shown here is derived from an EMBL/GenBank/DDBJ whole genome shotgun (WGS) entry which is preliminary data.</text>
</comment>
<dbReference type="InterPro" id="IPR011041">
    <property type="entry name" value="Quinoprot_gluc/sorb_DH_b-prop"/>
</dbReference>
<sequence>MDMPFMESQGAGPARRTVLGFGSLVVGLGLLSACTPSAGPTPDPTAPSSDPATVPGPVITATLATGLDTPWSIAFLPGAEALVSERDTGAIRSIGPAGTPVVATVPGVVHGGEGGLLGLAPSPDFTSTGQLFIYYTAVDGNRVSRFAHSRAGLGPEQVLVSGIPSASIHNGGRIKFGPDGYLYIGTGDAGQQDAAQDIGSLGGKILRVDPDGAAAPGNPFGSLIFSFGHRNVQGLAWDASGRMWASELGPDRDDELNLITPGTNYGWPLVTGAQADVRFEPAAHVWPSTADASPSALAIDDGVAYVAALRGERLWTLPLPTRGRENAGGGTLSGSTEYFQGEYGRLRDVVRAPDSSLWIATNEGSSSRILRLVPGRG</sequence>
<dbReference type="AlphaFoldDB" id="A0A839QES7"/>
<dbReference type="PANTHER" id="PTHR19328:SF13">
    <property type="entry name" value="HIPL1 PROTEIN"/>
    <property type="match status" value="1"/>
</dbReference>
<dbReference type="SUPFAM" id="SSF50952">
    <property type="entry name" value="Soluble quinoprotein glucose dehydrogenase"/>
    <property type="match status" value="1"/>
</dbReference>
<dbReference type="InterPro" id="IPR012938">
    <property type="entry name" value="Glc/Sorbosone_DH"/>
</dbReference>
<evidence type="ECO:0000313" key="3">
    <source>
        <dbReference type="Proteomes" id="UP000523000"/>
    </source>
</evidence>
<accession>A0A839QES7</accession>
<protein>
    <submittedName>
        <fullName evidence="2">Glucose/arabinose dehydrogenase</fullName>
    </submittedName>
</protein>
<evidence type="ECO:0000313" key="2">
    <source>
        <dbReference type="EMBL" id="MBB2994649.1"/>
    </source>
</evidence>
<dbReference type="PANTHER" id="PTHR19328">
    <property type="entry name" value="HEDGEHOG-INTERACTING PROTEIN"/>
    <property type="match status" value="1"/>
</dbReference>
<dbReference type="Pfam" id="PF07995">
    <property type="entry name" value="GSDH"/>
    <property type="match status" value="1"/>
</dbReference>
<dbReference type="EMBL" id="JACHVS010000001">
    <property type="protein sequence ID" value="MBB2994649.1"/>
    <property type="molecule type" value="Genomic_DNA"/>
</dbReference>
<evidence type="ECO:0000259" key="1">
    <source>
        <dbReference type="Pfam" id="PF07995"/>
    </source>
</evidence>
<feature type="domain" description="Glucose/Sorbosone dehydrogenase" evidence="1">
    <location>
        <begin position="67"/>
        <end position="365"/>
    </location>
</feature>
<reference evidence="2 3" key="1">
    <citation type="submission" date="2020-08" db="EMBL/GenBank/DDBJ databases">
        <title>Sequencing the genomes of 1000 actinobacteria strains.</title>
        <authorList>
            <person name="Klenk H.-P."/>
        </authorList>
    </citation>
    <scope>NUCLEOTIDE SEQUENCE [LARGE SCALE GENOMIC DNA]</scope>
    <source>
        <strain evidence="2 3">DSM 22826</strain>
    </source>
</reference>
<organism evidence="2 3">
    <name type="scientific">Paeniglutamicibacter cryotolerans</name>
    <dbReference type="NCBI Taxonomy" id="670079"/>
    <lineage>
        <taxon>Bacteria</taxon>
        <taxon>Bacillati</taxon>
        <taxon>Actinomycetota</taxon>
        <taxon>Actinomycetes</taxon>
        <taxon>Micrococcales</taxon>
        <taxon>Micrococcaceae</taxon>
        <taxon>Paeniglutamicibacter</taxon>
    </lineage>
</organism>
<dbReference type="Gene3D" id="2.120.10.30">
    <property type="entry name" value="TolB, C-terminal domain"/>
    <property type="match status" value="1"/>
</dbReference>
<dbReference type="InterPro" id="IPR011042">
    <property type="entry name" value="6-blade_b-propeller_TolB-like"/>
</dbReference>
<dbReference type="Proteomes" id="UP000523000">
    <property type="component" value="Unassembled WGS sequence"/>
</dbReference>
<gene>
    <name evidence="2" type="ORF">E9229_000840</name>
</gene>